<dbReference type="InterPro" id="IPR050596">
    <property type="entry name" value="AspAT/PAT-like"/>
</dbReference>
<evidence type="ECO:0000313" key="8">
    <source>
        <dbReference type="EMBL" id="KAB2587562.1"/>
    </source>
</evidence>
<keyword evidence="9" id="KW-1185">Reference proteome</keyword>
<sequence length="418" mass="44955">MTTRSISPNMALDQLIIERKARGEDILHLGFGESRLPVFPALIERLMAGAKNSAYGPVVGGLAARRAVAGWFDRRRLPTDPGQIVLAPGSKPLLMALQMSLPGDLVVPRPAWNTYVPQAVALGKLVHPVPIPEACGGVPDPALLRGVVEDARAAGANPRIMILTLPDNPTGTHAPPALVRELCALAQELDLVIISDEIYRDVLHDPREPFLSPAEIAPERTVVTTGLSKNLAIGGWRIGAARFPEGPLGEDIRAAVAAAASEVWSNLAGPMQEVAAYAFDEPPELTEHIARSTRLHGIVARRAHELLVKAGGACRPPTGAFYLYPDLEPIRDALAEHGVTDSASLEHRFLEHTGVAVLGGHHLGDLPQALRFRIATCQLYGPTEEAQQQALDAADPLQLPYVSQALSRWEESLVRLFC</sequence>
<dbReference type="RefSeq" id="WP_151514165.1">
    <property type="nucleotide sequence ID" value="NZ_VYUA01000092.1"/>
</dbReference>
<dbReference type="Proteomes" id="UP000326907">
    <property type="component" value="Unassembled WGS sequence"/>
</dbReference>
<dbReference type="PANTHER" id="PTHR46383:SF1">
    <property type="entry name" value="ASPARTATE AMINOTRANSFERASE"/>
    <property type="match status" value="1"/>
</dbReference>
<dbReference type="PANTHER" id="PTHR46383">
    <property type="entry name" value="ASPARTATE AMINOTRANSFERASE"/>
    <property type="match status" value="1"/>
</dbReference>
<evidence type="ECO:0000256" key="1">
    <source>
        <dbReference type="ARBA" id="ARBA00001933"/>
    </source>
</evidence>
<feature type="domain" description="Aminotransferase class I/classII large" evidence="7">
    <location>
        <begin position="25"/>
        <end position="377"/>
    </location>
</feature>
<dbReference type="InterPro" id="IPR015422">
    <property type="entry name" value="PyrdxlP-dep_Trfase_small"/>
</dbReference>
<proteinExistence type="inferred from homology"/>
<reference evidence="8 9" key="1">
    <citation type="submission" date="2019-09" db="EMBL/GenBank/DDBJ databases">
        <authorList>
            <person name="Liu P."/>
        </authorList>
    </citation>
    <scope>NUCLEOTIDE SEQUENCE [LARGE SCALE GENOMIC DNA]</scope>
    <source>
        <strain evidence="8 9">TRM68085</strain>
    </source>
</reference>
<dbReference type="InterPro" id="IPR015421">
    <property type="entry name" value="PyrdxlP-dep_Trfase_major"/>
</dbReference>
<evidence type="ECO:0000259" key="7">
    <source>
        <dbReference type="Pfam" id="PF00155"/>
    </source>
</evidence>
<dbReference type="PROSITE" id="PS00105">
    <property type="entry name" value="AA_TRANSFER_CLASS_1"/>
    <property type="match status" value="1"/>
</dbReference>
<dbReference type="InterPro" id="IPR015424">
    <property type="entry name" value="PyrdxlP-dep_Trfase"/>
</dbReference>
<evidence type="ECO:0000256" key="3">
    <source>
        <dbReference type="ARBA" id="ARBA00022576"/>
    </source>
</evidence>
<dbReference type="InterPro" id="IPR004838">
    <property type="entry name" value="NHTrfase_class1_PyrdxlP-BS"/>
</dbReference>
<dbReference type="Pfam" id="PF00155">
    <property type="entry name" value="Aminotran_1_2"/>
    <property type="match status" value="1"/>
</dbReference>
<dbReference type="GO" id="GO:0030170">
    <property type="term" value="F:pyridoxal phosphate binding"/>
    <property type="evidence" value="ECO:0007669"/>
    <property type="project" value="InterPro"/>
</dbReference>
<keyword evidence="4 6" id="KW-0808">Transferase</keyword>
<comment type="caution">
    <text evidence="8">The sequence shown here is derived from an EMBL/GenBank/DDBJ whole genome shotgun (WGS) entry which is preliminary data.</text>
</comment>
<evidence type="ECO:0000256" key="5">
    <source>
        <dbReference type="ARBA" id="ARBA00022898"/>
    </source>
</evidence>
<dbReference type="EC" id="2.6.1.-" evidence="6"/>
<evidence type="ECO:0000256" key="4">
    <source>
        <dbReference type="ARBA" id="ARBA00022679"/>
    </source>
</evidence>
<evidence type="ECO:0000256" key="2">
    <source>
        <dbReference type="ARBA" id="ARBA00007441"/>
    </source>
</evidence>
<dbReference type="Gene3D" id="3.90.1150.10">
    <property type="entry name" value="Aspartate Aminotransferase, domain 1"/>
    <property type="match status" value="1"/>
</dbReference>
<name>A0A5N5EG43_9ACTN</name>
<comment type="cofactor">
    <cofactor evidence="1 6">
        <name>pyridoxal 5'-phosphate</name>
        <dbReference type="ChEBI" id="CHEBI:597326"/>
    </cofactor>
</comment>
<dbReference type="GO" id="GO:0008483">
    <property type="term" value="F:transaminase activity"/>
    <property type="evidence" value="ECO:0007669"/>
    <property type="project" value="UniProtKB-KW"/>
</dbReference>
<dbReference type="SUPFAM" id="SSF53383">
    <property type="entry name" value="PLP-dependent transferases"/>
    <property type="match status" value="1"/>
</dbReference>
<dbReference type="InterPro" id="IPR004839">
    <property type="entry name" value="Aminotransferase_I/II_large"/>
</dbReference>
<keyword evidence="5" id="KW-0663">Pyridoxal phosphate</keyword>
<organism evidence="8 9">
    <name type="scientific">Streptomyces arboris</name>
    <dbReference type="NCBI Taxonomy" id="2600619"/>
    <lineage>
        <taxon>Bacteria</taxon>
        <taxon>Bacillati</taxon>
        <taxon>Actinomycetota</taxon>
        <taxon>Actinomycetes</taxon>
        <taxon>Kitasatosporales</taxon>
        <taxon>Streptomycetaceae</taxon>
        <taxon>Streptomyces</taxon>
    </lineage>
</organism>
<dbReference type="GO" id="GO:0006520">
    <property type="term" value="P:amino acid metabolic process"/>
    <property type="evidence" value="ECO:0007669"/>
    <property type="project" value="InterPro"/>
</dbReference>
<evidence type="ECO:0000313" key="9">
    <source>
        <dbReference type="Proteomes" id="UP000326907"/>
    </source>
</evidence>
<dbReference type="EMBL" id="VYUA01000092">
    <property type="protein sequence ID" value="KAB2587562.1"/>
    <property type="molecule type" value="Genomic_DNA"/>
</dbReference>
<protein>
    <recommendedName>
        <fullName evidence="6">Aminotransferase</fullName>
        <ecNumber evidence="6">2.6.1.-</ecNumber>
    </recommendedName>
</protein>
<accession>A0A5N5EG43</accession>
<dbReference type="CDD" id="cd00609">
    <property type="entry name" value="AAT_like"/>
    <property type="match status" value="1"/>
</dbReference>
<evidence type="ECO:0000256" key="6">
    <source>
        <dbReference type="RuleBase" id="RU000481"/>
    </source>
</evidence>
<dbReference type="AlphaFoldDB" id="A0A5N5EG43"/>
<dbReference type="Gene3D" id="3.40.640.10">
    <property type="entry name" value="Type I PLP-dependent aspartate aminotransferase-like (Major domain)"/>
    <property type="match status" value="1"/>
</dbReference>
<keyword evidence="3 6" id="KW-0032">Aminotransferase</keyword>
<comment type="similarity">
    <text evidence="2 6">Belongs to the class-I pyridoxal-phosphate-dependent aminotransferase family.</text>
</comment>
<gene>
    <name evidence="8" type="ORF">F5983_37310</name>
</gene>